<comment type="caution">
    <text evidence="1">The sequence shown here is derived from an EMBL/GenBank/DDBJ whole genome shotgun (WGS) entry which is preliminary data.</text>
</comment>
<proteinExistence type="predicted"/>
<name>A0A8T3VRQ0_9EURY</name>
<evidence type="ECO:0000313" key="2">
    <source>
        <dbReference type="Proteomes" id="UP000713479"/>
    </source>
</evidence>
<protein>
    <submittedName>
        <fullName evidence="1">Uncharacterized protein</fullName>
    </submittedName>
</protein>
<gene>
    <name evidence="1" type="ORF">E7Z74_03135</name>
</gene>
<accession>A0A8T3VRQ0</accession>
<sequence>MMEEIFEVIGVEHLKTILSALSPEDVVKPAYDNWFPTQKTGHTILDLETGEVRGLSIEHNQMPLQSMMYIELYTIKSSDYPIEPEELFSKTEYDEFLEFMEDEPSEFAPDMVSIFCQENDIDEDSRNVGILAYRFSTTEQKNYNMWESAILNKYYDKTDENHNPFKFNQSSL</sequence>
<organism evidence="1 2">
    <name type="scientific">Methanobrevibacter millerae</name>
    <dbReference type="NCBI Taxonomy" id="230361"/>
    <lineage>
        <taxon>Archaea</taxon>
        <taxon>Methanobacteriati</taxon>
        <taxon>Methanobacteriota</taxon>
        <taxon>Methanomada group</taxon>
        <taxon>Methanobacteria</taxon>
        <taxon>Methanobacteriales</taxon>
        <taxon>Methanobacteriaceae</taxon>
        <taxon>Methanobrevibacter</taxon>
    </lineage>
</organism>
<reference evidence="1" key="1">
    <citation type="submission" date="2019-04" db="EMBL/GenBank/DDBJ databases">
        <title>Evolution of Biomass-Degrading Anaerobic Consortia Revealed by Metagenomics.</title>
        <authorList>
            <person name="Peng X."/>
        </authorList>
    </citation>
    <scope>NUCLEOTIDE SEQUENCE</scope>
    <source>
        <strain evidence="1">SIG13</strain>
    </source>
</reference>
<dbReference type="AlphaFoldDB" id="A0A8T3VRQ0"/>
<evidence type="ECO:0000313" key="1">
    <source>
        <dbReference type="EMBL" id="MBE6510249.1"/>
    </source>
</evidence>
<dbReference type="EMBL" id="SUTF01000003">
    <property type="protein sequence ID" value="MBE6510249.1"/>
    <property type="molecule type" value="Genomic_DNA"/>
</dbReference>
<dbReference type="Proteomes" id="UP000713479">
    <property type="component" value="Unassembled WGS sequence"/>
</dbReference>